<dbReference type="PATRIC" id="fig|1560234.3.peg.3119"/>
<evidence type="ECO:0000259" key="2">
    <source>
        <dbReference type="PROSITE" id="PS51176"/>
    </source>
</evidence>
<dbReference type="InterPro" id="IPR050812">
    <property type="entry name" value="Preph/Arog_dehydrog"/>
</dbReference>
<dbReference type="InterPro" id="IPR036291">
    <property type="entry name" value="NAD(P)-bd_dom_sf"/>
</dbReference>
<accession>A0A1B7XGE0</accession>
<gene>
    <name evidence="3" type="ORF">SP90_05735</name>
</gene>
<organism evidence="3 4">
    <name type="scientific">Halodesulfovibrio spirochaetisodalis</name>
    <dbReference type="NCBI Taxonomy" id="1560234"/>
    <lineage>
        <taxon>Bacteria</taxon>
        <taxon>Pseudomonadati</taxon>
        <taxon>Thermodesulfobacteriota</taxon>
        <taxon>Desulfovibrionia</taxon>
        <taxon>Desulfovibrionales</taxon>
        <taxon>Desulfovibrionaceae</taxon>
        <taxon>Halodesulfovibrio</taxon>
    </lineage>
</organism>
<sequence>MQEIDFRLKKVAVVGATGKMGAMFCTRFANAGLEVAKIDQPLTDDVLQANIAEAQIVLVCVPAAVFNDVVKRVTAHMKPPQILADITSVKVQPMMQMQKAYTGPVVGTHPLFGPEPKVDDVRVAITPSEGCDAESARMVEDLFTSIGCEPFCSSAEEHDKAAALIQGLNFVTSVSYLALLADKENVIPYLTPSFERRLKAAEKMITKDAELFEGLFEANPSSQDAVRSYRSILNIAAGGDINVIVERALWWWRFTDSTGEVHQ</sequence>
<dbReference type="GO" id="GO:0004665">
    <property type="term" value="F:prephenate dehydrogenase (NADP+) activity"/>
    <property type="evidence" value="ECO:0007669"/>
    <property type="project" value="InterPro"/>
</dbReference>
<dbReference type="PROSITE" id="PS51176">
    <property type="entry name" value="PDH_ADH"/>
    <property type="match status" value="1"/>
</dbReference>
<dbReference type="GO" id="GO:0008977">
    <property type="term" value="F:prephenate dehydrogenase (NAD+) activity"/>
    <property type="evidence" value="ECO:0007669"/>
    <property type="project" value="InterPro"/>
</dbReference>
<proteinExistence type="predicted"/>
<dbReference type="SUPFAM" id="SSF48179">
    <property type="entry name" value="6-phosphogluconate dehydrogenase C-terminal domain-like"/>
    <property type="match status" value="1"/>
</dbReference>
<dbReference type="Pfam" id="PF02153">
    <property type="entry name" value="PDH_N"/>
    <property type="match status" value="1"/>
</dbReference>
<dbReference type="GO" id="GO:0006571">
    <property type="term" value="P:tyrosine biosynthetic process"/>
    <property type="evidence" value="ECO:0007669"/>
    <property type="project" value="InterPro"/>
</dbReference>
<dbReference type="Proteomes" id="UP000091979">
    <property type="component" value="Unassembled WGS sequence"/>
</dbReference>
<protein>
    <submittedName>
        <fullName evidence="3">Prephenate dehydrogenase</fullName>
    </submittedName>
</protein>
<keyword evidence="1" id="KW-0560">Oxidoreductase</keyword>
<dbReference type="STRING" id="1560234.SP90_05735"/>
<dbReference type="OrthoDB" id="9800497at2"/>
<dbReference type="PANTHER" id="PTHR21363">
    <property type="entry name" value="PREPHENATE DEHYDROGENASE"/>
    <property type="match status" value="1"/>
</dbReference>
<reference evidence="3 4" key="1">
    <citation type="submission" date="2015-01" db="EMBL/GenBank/DDBJ databases">
        <title>Desulfovibrio sp. JC271 draft genome sequence.</title>
        <authorList>
            <person name="Shivani Y."/>
            <person name="Subhash Y."/>
            <person name="Sasikala C."/>
            <person name="Ramana C.V."/>
        </authorList>
    </citation>
    <scope>NUCLEOTIDE SEQUENCE [LARGE SCALE GENOMIC DNA]</scope>
    <source>
        <strain evidence="3 4">JC271</strain>
    </source>
</reference>
<dbReference type="GO" id="GO:0070403">
    <property type="term" value="F:NAD+ binding"/>
    <property type="evidence" value="ECO:0007669"/>
    <property type="project" value="InterPro"/>
</dbReference>
<evidence type="ECO:0000256" key="1">
    <source>
        <dbReference type="ARBA" id="ARBA00023002"/>
    </source>
</evidence>
<evidence type="ECO:0000313" key="3">
    <source>
        <dbReference type="EMBL" id="OBQ54571.1"/>
    </source>
</evidence>
<evidence type="ECO:0000313" key="4">
    <source>
        <dbReference type="Proteomes" id="UP000091979"/>
    </source>
</evidence>
<dbReference type="InterPro" id="IPR046826">
    <property type="entry name" value="PDH_N"/>
</dbReference>
<name>A0A1B7XGE0_9BACT</name>
<dbReference type="SUPFAM" id="SSF51735">
    <property type="entry name" value="NAD(P)-binding Rossmann-fold domains"/>
    <property type="match status" value="1"/>
</dbReference>
<dbReference type="EMBL" id="JXMS01000007">
    <property type="protein sequence ID" value="OBQ54571.1"/>
    <property type="molecule type" value="Genomic_DNA"/>
</dbReference>
<comment type="caution">
    <text evidence="3">The sequence shown here is derived from an EMBL/GenBank/DDBJ whole genome shotgun (WGS) entry which is preliminary data.</text>
</comment>
<keyword evidence="4" id="KW-1185">Reference proteome</keyword>
<dbReference type="PANTHER" id="PTHR21363:SF0">
    <property type="entry name" value="PREPHENATE DEHYDROGENASE [NADP(+)]"/>
    <property type="match status" value="1"/>
</dbReference>
<feature type="domain" description="Prephenate/arogenate dehydrogenase" evidence="2">
    <location>
        <begin position="9"/>
        <end position="263"/>
    </location>
</feature>
<dbReference type="InterPro" id="IPR008927">
    <property type="entry name" value="6-PGluconate_DH-like_C_sf"/>
</dbReference>
<dbReference type="Gene3D" id="3.40.50.720">
    <property type="entry name" value="NAD(P)-binding Rossmann-like Domain"/>
    <property type="match status" value="1"/>
</dbReference>
<dbReference type="AlphaFoldDB" id="A0A1B7XGE0"/>
<dbReference type="InterPro" id="IPR003099">
    <property type="entry name" value="Prephen_DH"/>
</dbReference>